<dbReference type="AlphaFoldDB" id="A0A2H3DBR1"/>
<evidence type="ECO:0000313" key="2">
    <source>
        <dbReference type="Proteomes" id="UP000217790"/>
    </source>
</evidence>
<sequence length="135" mass="15728">MSCVLSSDVIPRVSPDHLPLYVHCFFTAEECNLRRQTLLLARECLQSVRYLKYNSDPSYILRVFNAGFERLSKEELDCLHQAHAIRFEGKSTLERLKRELIAHIFQGVCLVHRDQHLLSVLVGCLDFLSEFYFPL</sequence>
<name>A0A2H3DBR1_ARMGA</name>
<accession>A0A2H3DBR1</accession>
<evidence type="ECO:0000313" key="1">
    <source>
        <dbReference type="EMBL" id="PBK86517.1"/>
    </source>
</evidence>
<proteinExistence type="predicted"/>
<protein>
    <submittedName>
        <fullName evidence="1">Uncharacterized protein</fullName>
    </submittedName>
</protein>
<reference evidence="2" key="1">
    <citation type="journal article" date="2017" name="Nat. Ecol. Evol.">
        <title>Genome expansion and lineage-specific genetic innovations in the forest pathogenic fungi Armillaria.</title>
        <authorList>
            <person name="Sipos G."/>
            <person name="Prasanna A.N."/>
            <person name="Walter M.C."/>
            <person name="O'Connor E."/>
            <person name="Balint B."/>
            <person name="Krizsan K."/>
            <person name="Kiss B."/>
            <person name="Hess J."/>
            <person name="Varga T."/>
            <person name="Slot J."/>
            <person name="Riley R."/>
            <person name="Boka B."/>
            <person name="Rigling D."/>
            <person name="Barry K."/>
            <person name="Lee J."/>
            <person name="Mihaltcheva S."/>
            <person name="LaButti K."/>
            <person name="Lipzen A."/>
            <person name="Waldron R."/>
            <person name="Moloney N.M."/>
            <person name="Sperisen C."/>
            <person name="Kredics L."/>
            <person name="Vagvoelgyi C."/>
            <person name="Patrignani A."/>
            <person name="Fitzpatrick D."/>
            <person name="Nagy I."/>
            <person name="Doyle S."/>
            <person name="Anderson J.B."/>
            <person name="Grigoriev I.V."/>
            <person name="Gueldener U."/>
            <person name="Muensterkoetter M."/>
            <person name="Nagy L.G."/>
        </authorList>
    </citation>
    <scope>NUCLEOTIDE SEQUENCE [LARGE SCALE GENOMIC DNA]</scope>
    <source>
        <strain evidence="2">Ar21-2</strain>
    </source>
</reference>
<keyword evidence="2" id="KW-1185">Reference proteome</keyword>
<dbReference type="Proteomes" id="UP000217790">
    <property type="component" value="Unassembled WGS sequence"/>
</dbReference>
<dbReference type="EMBL" id="KZ293683">
    <property type="protein sequence ID" value="PBK86517.1"/>
    <property type="molecule type" value="Genomic_DNA"/>
</dbReference>
<organism evidence="1 2">
    <name type="scientific">Armillaria gallica</name>
    <name type="common">Bulbous honey fungus</name>
    <name type="synonym">Armillaria bulbosa</name>
    <dbReference type="NCBI Taxonomy" id="47427"/>
    <lineage>
        <taxon>Eukaryota</taxon>
        <taxon>Fungi</taxon>
        <taxon>Dikarya</taxon>
        <taxon>Basidiomycota</taxon>
        <taxon>Agaricomycotina</taxon>
        <taxon>Agaricomycetes</taxon>
        <taxon>Agaricomycetidae</taxon>
        <taxon>Agaricales</taxon>
        <taxon>Marasmiineae</taxon>
        <taxon>Physalacriaceae</taxon>
        <taxon>Armillaria</taxon>
    </lineage>
</organism>
<gene>
    <name evidence="1" type="ORF">ARMGADRAFT_1086369</name>
</gene>
<dbReference type="InParanoid" id="A0A2H3DBR1"/>